<keyword evidence="5" id="KW-0131">Cell cycle</keyword>
<protein>
    <recommendedName>
        <fullName evidence="6">Parafibromin</fullName>
    </recommendedName>
    <alternativeName>
        <fullName evidence="7">Cell division cycle protein 73 homolog</fullName>
    </alternativeName>
</protein>
<dbReference type="InterPro" id="IPR038103">
    <property type="entry name" value="CDC73_C_sf"/>
</dbReference>
<dbReference type="PANTHER" id="PTHR12466">
    <property type="entry name" value="CDC73 DOMAIN PROTEIN"/>
    <property type="match status" value="1"/>
</dbReference>
<feature type="domain" description="Cell division control protein 73 C-terminal" evidence="9">
    <location>
        <begin position="356"/>
        <end position="519"/>
    </location>
</feature>
<dbReference type="Proteomes" id="UP000606274">
    <property type="component" value="Unassembled WGS sequence"/>
</dbReference>
<evidence type="ECO:0000256" key="5">
    <source>
        <dbReference type="ARBA" id="ARBA00023306"/>
    </source>
</evidence>
<gene>
    <name evidence="11" type="ORF">HF521_019211</name>
</gene>
<dbReference type="EMBL" id="JABFDY010000006">
    <property type="protein sequence ID" value="KAF7705957.1"/>
    <property type="molecule type" value="Genomic_DNA"/>
</dbReference>
<keyword evidence="3" id="KW-0804">Transcription</keyword>
<name>A0A8T0BJW4_SILME</name>
<dbReference type="Pfam" id="PF16050">
    <property type="entry name" value="CDC73_N"/>
    <property type="match status" value="1"/>
</dbReference>
<comment type="caution">
    <text evidence="11">The sequence shown here is derived from an EMBL/GenBank/DDBJ whole genome shotgun (WGS) entry which is preliminary data.</text>
</comment>
<evidence type="ECO:0000256" key="3">
    <source>
        <dbReference type="ARBA" id="ARBA00023163"/>
    </source>
</evidence>
<keyword evidence="12" id="KW-1185">Reference proteome</keyword>
<evidence type="ECO:0000256" key="7">
    <source>
        <dbReference type="ARBA" id="ARBA00080321"/>
    </source>
</evidence>
<dbReference type="FunFam" id="3.40.50.11990:FF:000001">
    <property type="entry name" value="Cell division cycle 73"/>
    <property type="match status" value="1"/>
</dbReference>
<keyword evidence="4" id="KW-0539">Nucleus</keyword>
<dbReference type="Pfam" id="PF05179">
    <property type="entry name" value="CDC73_C"/>
    <property type="match status" value="1"/>
</dbReference>
<sequence>MADVLSVLRQYNIQKKEIIAKGDEVIFGEFSWPKNVKTNYVIWGTGKEGQPKEYYTLDSILFLLNNVHLPHPSYVRRAATENIPVVRRPDRKDLLSYLNGESSSSTSIDRSAPIEIGLQRPTQVKRAADEVSSEAKKPRVEDEERVRLDKERLAARLEGHKEGIVQTDQIRSLSEAMSVEKIAAIKAKIMAKKRSTIKTDLDDDITLKQRSFVDAEVDVTRDIVSRERVWRTRTTILQSSGKNFSKSIFAILQSVKAREEGRAPEQRPAQNPTQTDAAIRNKQPVPAAYNRYDQERFKGKEETEGFKIDTMGTYHGMTLKSVTEGASARKAQTPALQPVPRPVSQARPPPNQKKGSRTPIIIIPAATTSLITMLNAKDLLQDLKFMTSEEKKKQGIQRDNEVLLQRRKEQLQPGGSTISVTVPYRVIDQPLKLAPQDWDRVVAVFVQGPAWQFKGWPWLLPDGSPVDIFAKIRAFHLKYDEVRMDPNVQKWDVTVLELSHHKRHLDRPVFLRFWETLDKYMVKHKSHLRF</sequence>
<evidence type="ECO:0000256" key="8">
    <source>
        <dbReference type="SAM" id="MobiDB-lite"/>
    </source>
</evidence>
<dbReference type="GO" id="GO:0016593">
    <property type="term" value="C:Cdc73/Paf1 complex"/>
    <property type="evidence" value="ECO:0007669"/>
    <property type="project" value="InterPro"/>
</dbReference>
<dbReference type="GO" id="GO:0006368">
    <property type="term" value="P:transcription elongation by RNA polymerase II"/>
    <property type="evidence" value="ECO:0007669"/>
    <property type="project" value="InterPro"/>
</dbReference>
<dbReference type="InterPro" id="IPR032041">
    <property type="entry name" value="Cdc73_N"/>
</dbReference>
<feature type="region of interest" description="Disordered" evidence="8">
    <location>
        <begin position="259"/>
        <end position="286"/>
    </location>
</feature>
<reference evidence="11" key="1">
    <citation type="submission" date="2020-08" db="EMBL/GenBank/DDBJ databases">
        <title>Chromosome-level assembly of Southern catfish (Silurus meridionalis) provides insights into visual adaptation to the nocturnal and benthic lifestyles.</title>
        <authorList>
            <person name="Zhang Y."/>
            <person name="Wang D."/>
            <person name="Peng Z."/>
        </authorList>
    </citation>
    <scope>NUCLEOTIDE SEQUENCE</scope>
    <source>
        <strain evidence="11">SWU-2019-XX</strain>
        <tissue evidence="11">Muscle</tissue>
    </source>
</reference>
<feature type="compositionally biased region" description="Pro residues" evidence="8">
    <location>
        <begin position="337"/>
        <end position="351"/>
    </location>
</feature>
<evidence type="ECO:0000256" key="1">
    <source>
        <dbReference type="ARBA" id="ARBA00004123"/>
    </source>
</evidence>
<evidence type="ECO:0000313" key="11">
    <source>
        <dbReference type="EMBL" id="KAF7705957.1"/>
    </source>
</evidence>
<dbReference type="InterPro" id="IPR007852">
    <property type="entry name" value="Cdc73/Parafibromin"/>
</dbReference>
<evidence type="ECO:0000256" key="6">
    <source>
        <dbReference type="ARBA" id="ARBA00071106"/>
    </source>
</evidence>
<evidence type="ECO:0000313" key="12">
    <source>
        <dbReference type="Proteomes" id="UP000606274"/>
    </source>
</evidence>
<comment type="similarity">
    <text evidence="2">Belongs to the CDC73 family.</text>
</comment>
<evidence type="ECO:0000259" key="9">
    <source>
        <dbReference type="Pfam" id="PF05179"/>
    </source>
</evidence>
<dbReference type="OrthoDB" id="2186602at2759"/>
<evidence type="ECO:0000256" key="2">
    <source>
        <dbReference type="ARBA" id="ARBA00010427"/>
    </source>
</evidence>
<feature type="domain" description="Paf1 complex subunit Cdc73 N-terminal" evidence="10">
    <location>
        <begin position="1"/>
        <end position="296"/>
    </location>
</feature>
<dbReference type="AlphaFoldDB" id="A0A8T0BJW4"/>
<evidence type="ECO:0000256" key="4">
    <source>
        <dbReference type="ARBA" id="ARBA00023242"/>
    </source>
</evidence>
<comment type="subcellular location">
    <subcellularLocation>
        <location evidence="1">Nucleus</location>
    </subcellularLocation>
</comment>
<dbReference type="InterPro" id="IPR031336">
    <property type="entry name" value="CDC73_C"/>
</dbReference>
<feature type="region of interest" description="Disordered" evidence="8">
    <location>
        <begin position="325"/>
        <end position="357"/>
    </location>
</feature>
<dbReference type="Gene3D" id="3.40.50.11990">
    <property type="entry name" value="RNA polymerase II accessory factor, Cdc73 C-terminal domain"/>
    <property type="match status" value="1"/>
</dbReference>
<proteinExistence type="inferred from homology"/>
<dbReference type="PANTHER" id="PTHR12466:SF8">
    <property type="entry name" value="PARAFIBROMIN"/>
    <property type="match status" value="1"/>
</dbReference>
<accession>A0A8T0BJW4</accession>
<dbReference type="GO" id="GO:0032968">
    <property type="term" value="P:positive regulation of transcription elongation by RNA polymerase II"/>
    <property type="evidence" value="ECO:0007669"/>
    <property type="project" value="TreeGrafter"/>
</dbReference>
<dbReference type="GO" id="GO:0000993">
    <property type="term" value="F:RNA polymerase II complex binding"/>
    <property type="evidence" value="ECO:0007669"/>
    <property type="project" value="TreeGrafter"/>
</dbReference>
<dbReference type="GO" id="GO:0000122">
    <property type="term" value="P:negative regulation of transcription by RNA polymerase II"/>
    <property type="evidence" value="ECO:0007669"/>
    <property type="project" value="UniProtKB-ARBA"/>
</dbReference>
<organism evidence="11 12">
    <name type="scientific">Silurus meridionalis</name>
    <name type="common">Southern catfish</name>
    <name type="synonym">Silurus soldatovi meridionalis</name>
    <dbReference type="NCBI Taxonomy" id="175797"/>
    <lineage>
        <taxon>Eukaryota</taxon>
        <taxon>Metazoa</taxon>
        <taxon>Chordata</taxon>
        <taxon>Craniata</taxon>
        <taxon>Vertebrata</taxon>
        <taxon>Euteleostomi</taxon>
        <taxon>Actinopterygii</taxon>
        <taxon>Neopterygii</taxon>
        <taxon>Teleostei</taxon>
        <taxon>Ostariophysi</taxon>
        <taxon>Siluriformes</taxon>
        <taxon>Siluridae</taxon>
        <taxon>Silurus</taxon>
    </lineage>
</organism>
<evidence type="ECO:0000259" key="10">
    <source>
        <dbReference type="Pfam" id="PF16050"/>
    </source>
</evidence>